<reference evidence="3" key="1">
    <citation type="journal article" date="2021" name="Nat. Commun.">
        <title>Genetic determinants of endophytism in the Arabidopsis root mycobiome.</title>
        <authorList>
            <person name="Mesny F."/>
            <person name="Miyauchi S."/>
            <person name="Thiergart T."/>
            <person name="Pickel B."/>
            <person name="Atanasova L."/>
            <person name="Karlsson M."/>
            <person name="Huettel B."/>
            <person name="Barry K.W."/>
            <person name="Haridas S."/>
            <person name="Chen C."/>
            <person name="Bauer D."/>
            <person name="Andreopoulos W."/>
            <person name="Pangilinan J."/>
            <person name="LaButti K."/>
            <person name="Riley R."/>
            <person name="Lipzen A."/>
            <person name="Clum A."/>
            <person name="Drula E."/>
            <person name="Henrissat B."/>
            <person name="Kohler A."/>
            <person name="Grigoriev I.V."/>
            <person name="Martin F.M."/>
            <person name="Hacquard S."/>
        </authorList>
    </citation>
    <scope>NUCLEOTIDE SEQUENCE</scope>
    <source>
        <strain evidence="3">FSSC 5 MPI-SDFR-AT-0091</strain>
    </source>
</reference>
<proteinExistence type="inferred from homology"/>
<evidence type="ECO:0000259" key="2">
    <source>
        <dbReference type="Pfam" id="PF12146"/>
    </source>
</evidence>
<evidence type="ECO:0000313" key="4">
    <source>
        <dbReference type="Proteomes" id="UP000736672"/>
    </source>
</evidence>
<gene>
    <name evidence="3" type="ORF">B0J15DRAFT_558459</name>
</gene>
<dbReference type="EMBL" id="JAGTJS010000001">
    <property type="protein sequence ID" value="KAH7276240.1"/>
    <property type="molecule type" value="Genomic_DNA"/>
</dbReference>
<feature type="domain" description="Serine aminopeptidase S33" evidence="2">
    <location>
        <begin position="28"/>
        <end position="273"/>
    </location>
</feature>
<dbReference type="AlphaFoldDB" id="A0A9P9L7C6"/>
<keyword evidence="4" id="KW-1185">Reference proteome</keyword>
<comment type="similarity">
    <text evidence="1">Belongs to the polyketide transferase af380 family.</text>
</comment>
<organism evidence="3 4">
    <name type="scientific">Fusarium solani</name>
    <name type="common">Filamentous fungus</name>
    <dbReference type="NCBI Taxonomy" id="169388"/>
    <lineage>
        <taxon>Eukaryota</taxon>
        <taxon>Fungi</taxon>
        <taxon>Dikarya</taxon>
        <taxon>Ascomycota</taxon>
        <taxon>Pezizomycotina</taxon>
        <taxon>Sordariomycetes</taxon>
        <taxon>Hypocreomycetidae</taxon>
        <taxon>Hypocreales</taxon>
        <taxon>Nectriaceae</taxon>
        <taxon>Fusarium</taxon>
        <taxon>Fusarium solani species complex</taxon>
    </lineage>
</organism>
<accession>A0A9P9L7C6</accession>
<dbReference type="InterPro" id="IPR029058">
    <property type="entry name" value="AB_hydrolase_fold"/>
</dbReference>
<dbReference type="GO" id="GO:0016787">
    <property type="term" value="F:hydrolase activity"/>
    <property type="evidence" value="ECO:0007669"/>
    <property type="project" value="UniProtKB-KW"/>
</dbReference>
<comment type="caution">
    <text evidence="3">The sequence shown here is derived from an EMBL/GenBank/DDBJ whole genome shotgun (WGS) entry which is preliminary data.</text>
</comment>
<protein>
    <submittedName>
        <fullName evidence="3">Alpha/Beta hydrolase protein</fullName>
    </submittedName>
</protein>
<dbReference type="OrthoDB" id="2498029at2759"/>
<dbReference type="InterPro" id="IPR022742">
    <property type="entry name" value="Hydrolase_4"/>
</dbReference>
<dbReference type="Pfam" id="PF12146">
    <property type="entry name" value="Hydrolase_4"/>
    <property type="match status" value="1"/>
</dbReference>
<dbReference type="SUPFAM" id="SSF53474">
    <property type="entry name" value="alpha/beta-Hydrolases"/>
    <property type="match status" value="1"/>
</dbReference>
<evidence type="ECO:0000313" key="3">
    <source>
        <dbReference type="EMBL" id="KAH7276240.1"/>
    </source>
</evidence>
<dbReference type="PANTHER" id="PTHR47751">
    <property type="entry name" value="SUPERFAMILY HYDROLASE, PUTATIVE (AFU_ORTHOLOGUE AFUA_2G16580)-RELATED"/>
    <property type="match status" value="1"/>
</dbReference>
<name>A0A9P9L7C6_FUSSL</name>
<dbReference type="Gene3D" id="1.10.10.800">
    <property type="match status" value="1"/>
</dbReference>
<dbReference type="Gene3D" id="3.40.50.1820">
    <property type="entry name" value="alpha/beta hydrolase"/>
    <property type="match status" value="1"/>
</dbReference>
<dbReference type="InterPro" id="IPR051411">
    <property type="entry name" value="Polyketide_trans_af380"/>
</dbReference>
<dbReference type="Proteomes" id="UP000736672">
    <property type="component" value="Unassembled WGS sequence"/>
</dbReference>
<sequence>MTSIKDVDIPTYDGLKLRGTLYSVGEQKPCIIMSSGFSGLRSHFIPDFAARFGAAGYGVLSYDNRCWGDSEGLPREEVDPWLQTRDYFDAFNYAAAQPEIDATKIVYWGSSMSGGNAICAAAINKNIAGVILQVPFVSGESIARTPGMSTNMLVSDRGKTVAEGSRTRLPNFPSSIEELRSGTSKAVLKDPGAIGFTEEMQRRGLDWGRVCTAQSLLYTVLHEPMAYIHRISPTPMLMIVSDSDVTTQTHVQLEAFAKALQPKKLKILKGAGHFDPYFGDTFEEGVEAQIEFLKDILG</sequence>
<evidence type="ECO:0000256" key="1">
    <source>
        <dbReference type="ARBA" id="ARBA00029464"/>
    </source>
</evidence>
<dbReference type="PANTHER" id="PTHR47751:SF2">
    <property type="entry name" value="DLTD N-TERMINAL DOMAIN PROTEIN (AFU_ORTHOLOGUE AFUA_8G00380)-RELATED"/>
    <property type="match status" value="1"/>
</dbReference>
<keyword evidence="3" id="KW-0378">Hydrolase</keyword>